<dbReference type="Pfam" id="PF01551">
    <property type="entry name" value="Peptidase_M23"/>
    <property type="match status" value="1"/>
</dbReference>
<keyword evidence="1" id="KW-0732">Signal</keyword>
<dbReference type="PANTHER" id="PTHR21666">
    <property type="entry name" value="PEPTIDASE-RELATED"/>
    <property type="match status" value="1"/>
</dbReference>
<dbReference type="GeneID" id="78316445"/>
<proteinExistence type="predicted"/>
<evidence type="ECO:0000259" key="2">
    <source>
        <dbReference type="Pfam" id="PF01551"/>
    </source>
</evidence>
<dbReference type="InterPro" id="IPR016047">
    <property type="entry name" value="M23ase_b-sheet_dom"/>
</dbReference>
<name>A0A1T4KE13_TREPO</name>
<dbReference type="InterPro" id="IPR011055">
    <property type="entry name" value="Dup_hybrid_motif"/>
</dbReference>
<dbReference type="SUPFAM" id="SSF51261">
    <property type="entry name" value="Duplicated hybrid motif"/>
    <property type="match status" value="1"/>
</dbReference>
<dbReference type="RefSeq" id="WP_078933054.1">
    <property type="nucleotide sequence ID" value="NZ_FUWG01000007.1"/>
</dbReference>
<organism evidence="3 4">
    <name type="scientific">Treponema porcinum</name>
    <dbReference type="NCBI Taxonomy" id="261392"/>
    <lineage>
        <taxon>Bacteria</taxon>
        <taxon>Pseudomonadati</taxon>
        <taxon>Spirochaetota</taxon>
        <taxon>Spirochaetia</taxon>
        <taxon>Spirochaetales</taxon>
        <taxon>Treponemataceae</taxon>
        <taxon>Treponema</taxon>
    </lineage>
</organism>
<dbReference type="PANTHER" id="PTHR21666:SF270">
    <property type="entry name" value="MUREIN HYDROLASE ACTIVATOR ENVC"/>
    <property type="match status" value="1"/>
</dbReference>
<feature type="signal peptide" evidence="1">
    <location>
        <begin position="1"/>
        <end position="30"/>
    </location>
</feature>
<feature type="domain" description="M23ase beta-sheet core" evidence="2">
    <location>
        <begin position="211"/>
        <end position="307"/>
    </location>
</feature>
<dbReference type="Gene3D" id="2.70.70.10">
    <property type="entry name" value="Glucose Permease (Domain IIA)"/>
    <property type="match status" value="1"/>
</dbReference>
<feature type="chain" id="PRO_5012933523" evidence="1">
    <location>
        <begin position="31"/>
        <end position="314"/>
    </location>
</feature>
<dbReference type="CDD" id="cd12797">
    <property type="entry name" value="M23_peptidase"/>
    <property type="match status" value="1"/>
</dbReference>
<dbReference type="STRING" id="261392.SAMN02745149_01147"/>
<evidence type="ECO:0000313" key="4">
    <source>
        <dbReference type="Proteomes" id="UP000190423"/>
    </source>
</evidence>
<dbReference type="AlphaFoldDB" id="A0A1T4KE13"/>
<keyword evidence="4" id="KW-1185">Reference proteome</keyword>
<dbReference type="EMBL" id="FUWG01000007">
    <property type="protein sequence ID" value="SJZ40607.1"/>
    <property type="molecule type" value="Genomic_DNA"/>
</dbReference>
<sequence>MNGFRPSFYFKVLKNLFVIPLFFFSICFSAAQESAFVVSSDFLPVINELSRYDVVFQQLTQTSSYNDIQYAAGKECIEEFYLYTCRANETLFSLHSATGIPYDTLATLNGISGTDERLSGRKIIIPAEKGVFVPVKPVNAVEVLLRAEMKADASPVRYVVDGREFDFLQGERFSQAQRAFFLDSSFRLPIDTRIVSSGFGYRTSPVYGVWKFHKGVDFAAPEGESVYACKGGTVSLAVRNDAIFGNYIIISHSGGLTSVYAHLSKISVRQGQAVRSGQTIGEVGQTGAATGPHLHFEIRRNGKATDPEELLPRQ</sequence>
<evidence type="ECO:0000256" key="1">
    <source>
        <dbReference type="SAM" id="SignalP"/>
    </source>
</evidence>
<dbReference type="Proteomes" id="UP000190423">
    <property type="component" value="Unassembled WGS sequence"/>
</dbReference>
<evidence type="ECO:0000313" key="3">
    <source>
        <dbReference type="EMBL" id="SJZ40607.1"/>
    </source>
</evidence>
<gene>
    <name evidence="3" type="ORF">SAMN02745149_01147</name>
</gene>
<accession>A0A1T4KE13</accession>
<reference evidence="3 4" key="1">
    <citation type="submission" date="2017-02" db="EMBL/GenBank/DDBJ databases">
        <authorList>
            <person name="Peterson S.W."/>
        </authorList>
    </citation>
    <scope>NUCLEOTIDE SEQUENCE [LARGE SCALE GENOMIC DNA]</scope>
    <source>
        <strain evidence="3 4">ATCC BAA-908</strain>
    </source>
</reference>
<dbReference type="GO" id="GO:0004222">
    <property type="term" value="F:metalloendopeptidase activity"/>
    <property type="evidence" value="ECO:0007669"/>
    <property type="project" value="TreeGrafter"/>
</dbReference>
<dbReference type="OrthoDB" id="305469at2"/>
<protein>
    <submittedName>
        <fullName evidence="3">Murein DD-endopeptidase MepM and murein hydrolase activator NlpD, contain LysM domain</fullName>
    </submittedName>
</protein>
<dbReference type="InterPro" id="IPR050570">
    <property type="entry name" value="Cell_wall_metabolism_enzyme"/>
</dbReference>
<keyword evidence="3" id="KW-0378">Hydrolase</keyword>